<reference evidence="2 3" key="1">
    <citation type="submission" date="2021-12" db="EMBL/GenBank/DDBJ databases">
        <title>Discovery of the Pendulisporaceae a myxobacterial family with distinct sporulation behavior and unique specialized metabolism.</title>
        <authorList>
            <person name="Garcia R."/>
            <person name="Popoff A."/>
            <person name="Bader C.D."/>
            <person name="Loehr J."/>
            <person name="Walesch S."/>
            <person name="Walt C."/>
            <person name="Boldt J."/>
            <person name="Bunk B."/>
            <person name="Haeckl F.J.F.P.J."/>
            <person name="Gunesch A.P."/>
            <person name="Birkelbach J."/>
            <person name="Nuebel U."/>
            <person name="Pietschmann T."/>
            <person name="Bach T."/>
            <person name="Mueller R."/>
        </authorList>
    </citation>
    <scope>NUCLEOTIDE SEQUENCE [LARGE SCALE GENOMIC DNA]</scope>
    <source>
        <strain evidence="2 3">MSr11954</strain>
    </source>
</reference>
<evidence type="ECO:0008006" key="4">
    <source>
        <dbReference type="Google" id="ProtNLM"/>
    </source>
</evidence>
<feature type="chain" id="PRO_5046960736" description="Outer membrane protein beta-barrel domain-containing protein" evidence="1">
    <location>
        <begin position="23"/>
        <end position="253"/>
    </location>
</feature>
<proteinExistence type="predicted"/>
<sequence>MNRLRASVMALGLWCLAPEAKAAPEGSSEACVEVSSIVGEQRCSRYGAKWSIQRLPPFVVRFGMRGSQMTPDNMTFEGTVHEKRLDRYDYTYPGRALGVSSFRGLGAELAVSCFVSDQLYVGGDGAVMWGASHADDFTVDEHRVGRRGTLDMTMATFGTHVGYRLPLGLLSLRAEIFGGAGWVQLRQRIDGNKVQSEAVQLVIEPRIAADVWATQNVSWSAYVAKDVIHPRSYGMGISVTWHFRAFDGQFALW</sequence>
<evidence type="ECO:0000256" key="1">
    <source>
        <dbReference type="SAM" id="SignalP"/>
    </source>
</evidence>
<name>A0ABZ2MBM8_9BACT</name>
<evidence type="ECO:0000313" key="3">
    <source>
        <dbReference type="Proteomes" id="UP001370348"/>
    </source>
</evidence>
<gene>
    <name evidence="2" type="ORF">LZC94_22020</name>
</gene>
<protein>
    <recommendedName>
        <fullName evidence="4">Outer membrane protein beta-barrel domain-containing protein</fullName>
    </recommendedName>
</protein>
<evidence type="ECO:0000313" key="2">
    <source>
        <dbReference type="EMBL" id="WXB19888.1"/>
    </source>
</evidence>
<keyword evidence="3" id="KW-1185">Reference proteome</keyword>
<organism evidence="2 3">
    <name type="scientific">Pendulispora albinea</name>
    <dbReference type="NCBI Taxonomy" id="2741071"/>
    <lineage>
        <taxon>Bacteria</taxon>
        <taxon>Pseudomonadati</taxon>
        <taxon>Myxococcota</taxon>
        <taxon>Myxococcia</taxon>
        <taxon>Myxococcales</taxon>
        <taxon>Sorangiineae</taxon>
        <taxon>Pendulisporaceae</taxon>
        <taxon>Pendulispora</taxon>
    </lineage>
</organism>
<accession>A0ABZ2MBM8</accession>
<dbReference type="EMBL" id="CP089984">
    <property type="protein sequence ID" value="WXB19888.1"/>
    <property type="molecule type" value="Genomic_DNA"/>
</dbReference>
<keyword evidence="1" id="KW-0732">Signal</keyword>
<dbReference type="RefSeq" id="WP_394829486.1">
    <property type="nucleotide sequence ID" value="NZ_CP089984.1"/>
</dbReference>
<dbReference type="Proteomes" id="UP001370348">
    <property type="component" value="Chromosome"/>
</dbReference>
<feature type="signal peptide" evidence="1">
    <location>
        <begin position="1"/>
        <end position="22"/>
    </location>
</feature>